<name>A0AAV3QFW2_LITER</name>
<feature type="region of interest" description="Disordered" evidence="1">
    <location>
        <begin position="19"/>
        <end position="81"/>
    </location>
</feature>
<gene>
    <name evidence="2" type="ORF">LIER_18936</name>
</gene>
<evidence type="ECO:0000313" key="3">
    <source>
        <dbReference type="Proteomes" id="UP001454036"/>
    </source>
</evidence>
<dbReference type="Proteomes" id="UP001454036">
    <property type="component" value="Unassembled WGS sequence"/>
</dbReference>
<evidence type="ECO:0000313" key="2">
    <source>
        <dbReference type="EMBL" id="GAA0162952.1"/>
    </source>
</evidence>
<protein>
    <submittedName>
        <fullName evidence="2">Uncharacterized protein</fullName>
    </submittedName>
</protein>
<dbReference type="AlphaFoldDB" id="A0AAV3QFW2"/>
<accession>A0AAV3QFW2</accession>
<dbReference type="EMBL" id="BAABME010004609">
    <property type="protein sequence ID" value="GAA0162952.1"/>
    <property type="molecule type" value="Genomic_DNA"/>
</dbReference>
<organism evidence="2 3">
    <name type="scientific">Lithospermum erythrorhizon</name>
    <name type="common">Purple gromwell</name>
    <name type="synonym">Lithospermum officinale var. erythrorhizon</name>
    <dbReference type="NCBI Taxonomy" id="34254"/>
    <lineage>
        <taxon>Eukaryota</taxon>
        <taxon>Viridiplantae</taxon>
        <taxon>Streptophyta</taxon>
        <taxon>Embryophyta</taxon>
        <taxon>Tracheophyta</taxon>
        <taxon>Spermatophyta</taxon>
        <taxon>Magnoliopsida</taxon>
        <taxon>eudicotyledons</taxon>
        <taxon>Gunneridae</taxon>
        <taxon>Pentapetalae</taxon>
        <taxon>asterids</taxon>
        <taxon>lamiids</taxon>
        <taxon>Boraginales</taxon>
        <taxon>Boraginaceae</taxon>
        <taxon>Boraginoideae</taxon>
        <taxon>Lithospermeae</taxon>
        <taxon>Lithospermum</taxon>
    </lineage>
</organism>
<proteinExistence type="predicted"/>
<keyword evidence="3" id="KW-1185">Reference proteome</keyword>
<sequence>MFFQSLESFQQVITYNVLEGSGKHERIQETPEWVQNAPERLSSSQRMQGYPRNTRKNMENSGRSQDNPEESGRFRKRIEHP</sequence>
<reference evidence="2 3" key="1">
    <citation type="submission" date="2024-01" db="EMBL/GenBank/DDBJ databases">
        <title>The complete chloroplast genome sequence of Lithospermum erythrorhizon: insights into the phylogenetic relationship among Boraginaceae species and the maternal lineages of purple gromwells.</title>
        <authorList>
            <person name="Okada T."/>
            <person name="Watanabe K."/>
        </authorList>
    </citation>
    <scope>NUCLEOTIDE SEQUENCE [LARGE SCALE GENOMIC DNA]</scope>
</reference>
<comment type="caution">
    <text evidence="2">The sequence shown here is derived from an EMBL/GenBank/DDBJ whole genome shotgun (WGS) entry which is preliminary data.</text>
</comment>
<evidence type="ECO:0000256" key="1">
    <source>
        <dbReference type="SAM" id="MobiDB-lite"/>
    </source>
</evidence>